<proteinExistence type="predicted"/>
<evidence type="ECO:0000313" key="2">
    <source>
        <dbReference type="EMBL" id="KAK7940148.1"/>
    </source>
</evidence>
<dbReference type="Gene3D" id="3.10.100.10">
    <property type="entry name" value="Mannose-Binding Protein A, subunit A"/>
    <property type="match status" value="6"/>
</dbReference>
<dbReference type="Proteomes" id="UP001460270">
    <property type="component" value="Unassembled WGS sequence"/>
</dbReference>
<dbReference type="InterPro" id="IPR001304">
    <property type="entry name" value="C-type_lectin-like"/>
</dbReference>
<dbReference type="InterPro" id="IPR016187">
    <property type="entry name" value="CTDL_fold"/>
</dbReference>
<comment type="caution">
    <text evidence="2">The sequence shown here is derived from an EMBL/GenBank/DDBJ whole genome shotgun (WGS) entry which is preliminary data.</text>
</comment>
<feature type="domain" description="C-type lectin" evidence="1">
    <location>
        <begin position="538"/>
        <end position="618"/>
    </location>
</feature>
<dbReference type="PANTHER" id="PTHR45784:SF8">
    <property type="entry name" value="C-TYPE MANNOSE RECEPTOR 2-RELATED"/>
    <property type="match status" value="1"/>
</dbReference>
<evidence type="ECO:0000259" key="1">
    <source>
        <dbReference type="PROSITE" id="PS50041"/>
    </source>
</evidence>
<dbReference type="AlphaFoldDB" id="A0AAW0PWT1"/>
<feature type="domain" description="C-type lectin" evidence="1">
    <location>
        <begin position="762"/>
        <end position="861"/>
    </location>
</feature>
<dbReference type="Pfam" id="PF00059">
    <property type="entry name" value="Lectin_C"/>
    <property type="match status" value="4"/>
</dbReference>
<feature type="domain" description="C-type lectin" evidence="1">
    <location>
        <begin position="10"/>
        <end position="107"/>
    </location>
</feature>
<keyword evidence="3" id="KW-1185">Reference proteome</keyword>
<gene>
    <name evidence="2" type="ORF">WMY93_003474</name>
</gene>
<dbReference type="PANTHER" id="PTHR45784">
    <property type="entry name" value="C-TYPE LECTIN DOMAIN FAMILY 20 MEMBER A-RELATED"/>
    <property type="match status" value="1"/>
</dbReference>
<dbReference type="CDD" id="cd00037">
    <property type="entry name" value="CLECT"/>
    <property type="match status" value="1"/>
</dbReference>
<dbReference type="EMBL" id="JBBPFD010000002">
    <property type="protein sequence ID" value="KAK7940148.1"/>
    <property type="molecule type" value="Genomic_DNA"/>
</dbReference>
<accession>A0AAW0PWT1</accession>
<sequence length="973" mass="112164">MFYIAVGTLFLRRELHWDNVRQTWESAQSYCRQSHVDLVTITNQAETEMITYGWIGLYHSESQWRWSRGNLMANFTLWKSDNKHCAWKDGNYIVSDECMSDHTVNCVDEPLVLVRDNKTWEEALEYCRTLKIYPHSVQHYELTQLLSADHLHNAQDILQSANVLWLGLGCVTWETSGSGSVGKLIILTNSSVKKIDVQRFTMRRRVLLLTVSLLWLMEVTGQLIYVTESRSWADAQTYCRLYYVDLVTIMTEEENAQIVKDSWLGLYRSNSTAEWKWSKEDVPLTFRKTWKSTPKTDEHCAYKHEVITKNGSPNTALTRNHSTVLMTLCFWFSSVSSEEHLHQEVWSAVAAGLWLMGPGGLVLTSCPLWTLGWCPVPASNSAPGADSMIEDRFEFLTNRVFTMRRIGLLPSLSLLWVMRVRGQQFVYVDDSVNWAEAQTYCRQNHVDLVTVTTQAQNDRLVKDTWLGLYRHNSTDDWKWSQGDAPLTFTNTWHDKIEDDEHCIYKNAGDHGEWKSEKCTSNKKFYCVGTSIFLVSLMKTWEQALVYCRSLSTADRSYDLASLLTDEDHDYVRSIITDKVWTGLRFLGDDWVWAGGEEVQYDDIERCPVIQRKGLRQWRTEDEVLEKGPSSPELGKWMRPPVVGALMGRIVIFLSLLWVMGVRGQQTVIFVSKSLAWADAQTYCRQYFVDLVTIMTEEENNQINQKSWLGLYRPNSDADWKWSRGNQQLTFSSWKENHPVNGYNCAYKSDESFWRSVDCNKTYTFFCLDDSVFLVRQMKTWEQALVHCRSLSTADRSYDLASLITDEDHDCAKSLISEQVRSSGPVWIGLRFLGDSWVWVGAEKAQYDGIIDCPVRDRCGTVDSLTLEPYGFANFPIPLQVPSTANKETAVFTFSKMLNCQLKKPKRSPAQARLSVRIFTAATPLIFVRSGGRSSRASHPRLLVSLDVLVCMDRYLLPESSRQRVEKLTWEVLY</sequence>
<feature type="domain" description="C-type lectin" evidence="1">
    <location>
        <begin position="225"/>
        <end position="301"/>
    </location>
</feature>
<reference evidence="3" key="1">
    <citation type="submission" date="2024-04" db="EMBL/GenBank/DDBJ databases">
        <title>Salinicola lusitanus LLJ914,a marine bacterium isolated from the Okinawa Trough.</title>
        <authorList>
            <person name="Li J."/>
        </authorList>
    </citation>
    <scope>NUCLEOTIDE SEQUENCE [LARGE SCALE GENOMIC DNA]</scope>
</reference>
<feature type="domain" description="C-type lectin" evidence="1">
    <location>
        <begin position="420"/>
        <end position="527"/>
    </location>
</feature>
<dbReference type="InterPro" id="IPR016186">
    <property type="entry name" value="C-type_lectin-like/link_sf"/>
</dbReference>
<name>A0AAW0PWT1_9GOBI</name>
<dbReference type="SUPFAM" id="SSF56436">
    <property type="entry name" value="C-type lectin-like"/>
    <property type="match status" value="6"/>
</dbReference>
<evidence type="ECO:0000313" key="3">
    <source>
        <dbReference type="Proteomes" id="UP001460270"/>
    </source>
</evidence>
<dbReference type="PROSITE" id="PS50041">
    <property type="entry name" value="C_TYPE_LECTIN_2"/>
    <property type="match status" value="6"/>
</dbReference>
<dbReference type="SMART" id="SM00034">
    <property type="entry name" value="CLECT"/>
    <property type="match status" value="5"/>
</dbReference>
<protein>
    <recommendedName>
        <fullName evidence="1">C-type lectin domain-containing protein</fullName>
    </recommendedName>
</protein>
<organism evidence="2 3">
    <name type="scientific">Mugilogobius chulae</name>
    <name type="common">yellowstripe goby</name>
    <dbReference type="NCBI Taxonomy" id="88201"/>
    <lineage>
        <taxon>Eukaryota</taxon>
        <taxon>Metazoa</taxon>
        <taxon>Chordata</taxon>
        <taxon>Craniata</taxon>
        <taxon>Vertebrata</taxon>
        <taxon>Euteleostomi</taxon>
        <taxon>Actinopterygii</taxon>
        <taxon>Neopterygii</taxon>
        <taxon>Teleostei</taxon>
        <taxon>Neoteleostei</taxon>
        <taxon>Acanthomorphata</taxon>
        <taxon>Gobiaria</taxon>
        <taxon>Gobiiformes</taxon>
        <taxon>Gobioidei</taxon>
        <taxon>Gobiidae</taxon>
        <taxon>Gobionellinae</taxon>
        <taxon>Mugilogobius</taxon>
    </lineage>
</organism>
<feature type="domain" description="C-type lectin" evidence="1">
    <location>
        <begin position="662"/>
        <end position="767"/>
    </location>
</feature>